<accession>A0A1B8HN87</accession>
<dbReference type="InterPro" id="IPR007374">
    <property type="entry name" value="ASCH_domain"/>
</dbReference>
<evidence type="ECO:0000259" key="1">
    <source>
        <dbReference type="SMART" id="SM01022"/>
    </source>
</evidence>
<name>A0A1B8HN87_9GAMM</name>
<dbReference type="Gene3D" id="2.30.130.30">
    <property type="entry name" value="Hypothetical protein"/>
    <property type="match status" value="1"/>
</dbReference>
<dbReference type="RefSeq" id="WP_067421477.1">
    <property type="nucleotide sequence ID" value="NZ_LZEX01000002.1"/>
</dbReference>
<dbReference type="SUPFAM" id="SSF88697">
    <property type="entry name" value="PUA domain-like"/>
    <property type="match status" value="1"/>
</dbReference>
<dbReference type="EMBL" id="LZEX01000002">
    <property type="protein sequence ID" value="OBU10764.1"/>
    <property type="molecule type" value="Genomic_DNA"/>
</dbReference>
<proteinExistence type="predicted"/>
<sequence length="136" mass="15629">MKILLSIKPEYVNKILSGEKRFEFRKVNFSKQKITTVLIYATKPVGKLVGEFEVTNIHQGSPDLIWKITKSFAGIDRKYFDSYYEGRDKAIAIAIGKVSIYKRPIDLNTLGGKVTPPQSFCYISSEMQSQFEFEYI</sequence>
<organism evidence="2 3">
    <name type="scientific">Morganella psychrotolerans</name>
    <dbReference type="NCBI Taxonomy" id="368603"/>
    <lineage>
        <taxon>Bacteria</taxon>
        <taxon>Pseudomonadati</taxon>
        <taxon>Pseudomonadota</taxon>
        <taxon>Gammaproteobacteria</taxon>
        <taxon>Enterobacterales</taxon>
        <taxon>Morganellaceae</taxon>
        <taxon>Morganella</taxon>
    </lineage>
</organism>
<dbReference type="Pfam" id="PF04266">
    <property type="entry name" value="ASCH"/>
    <property type="match status" value="1"/>
</dbReference>
<dbReference type="Proteomes" id="UP000092247">
    <property type="component" value="Unassembled WGS sequence"/>
</dbReference>
<dbReference type="InterPro" id="IPR015947">
    <property type="entry name" value="PUA-like_sf"/>
</dbReference>
<dbReference type="SMART" id="SM01022">
    <property type="entry name" value="ASCH"/>
    <property type="match status" value="1"/>
</dbReference>
<evidence type="ECO:0000313" key="2">
    <source>
        <dbReference type="EMBL" id="OBU10764.1"/>
    </source>
</evidence>
<evidence type="ECO:0000313" key="3">
    <source>
        <dbReference type="Proteomes" id="UP000092247"/>
    </source>
</evidence>
<reference evidence="2 3" key="1">
    <citation type="submission" date="2016-06" db="EMBL/GenBank/DDBJ databases">
        <authorList>
            <person name="Kjaerup R.B."/>
            <person name="Dalgaard T.S."/>
            <person name="Juul-Madsen H.R."/>
        </authorList>
    </citation>
    <scope>NUCLEOTIDE SEQUENCE [LARGE SCALE GENOMIC DNA]</scope>
    <source>
        <strain evidence="2 3">GCSL-Mp3</strain>
    </source>
</reference>
<dbReference type="AlphaFoldDB" id="A0A1B8HN87"/>
<feature type="domain" description="ASCH" evidence="1">
    <location>
        <begin position="5"/>
        <end position="99"/>
    </location>
</feature>
<protein>
    <recommendedName>
        <fullName evidence="1">ASCH domain-containing protein</fullName>
    </recommendedName>
</protein>
<comment type="caution">
    <text evidence="2">The sequence shown here is derived from an EMBL/GenBank/DDBJ whole genome shotgun (WGS) entry which is preliminary data.</text>
</comment>
<gene>
    <name evidence="2" type="ORF">AYY17_14685</name>
</gene>